<dbReference type="RefSeq" id="WP_184933233.1">
    <property type="nucleotide sequence ID" value="NZ_JACHJY010000022.1"/>
</dbReference>
<evidence type="ECO:0000313" key="2">
    <source>
        <dbReference type="Proteomes" id="UP000582643"/>
    </source>
</evidence>
<dbReference type="EMBL" id="JACHJY010000022">
    <property type="protein sequence ID" value="MBB4987421.1"/>
    <property type="molecule type" value="Genomic_DNA"/>
</dbReference>
<evidence type="ECO:0008006" key="3">
    <source>
        <dbReference type="Google" id="ProtNLM"/>
    </source>
</evidence>
<proteinExistence type="predicted"/>
<protein>
    <recommendedName>
        <fullName evidence="3">Alpha/beta hydrolase</fullName>
    </recommendedName>
</protein>
<dbReference type="AlphaFoldDB" id="A0A7W7XHC9"/>
<dbReference type="Proteomes" id="UP000582643">
    <property type="component" value="Unassembled WGS sequence"/>
</dbReference>
<sequence length="205" mass="21685">MTADPNAVWEIPRHGSAWVYTAGEHLTRPVILVGDAGTELPALAGGLVHEAYPFLPALHARGYDLILLGLPEDSSMTGAGGAVQNTVTRALAEQYGSAPLTVGGTGQGALATRYALAGMEYQRIDHRTGVHFSHNGAEPELEDEAELSRMGGRPQRARFLRFVDEGVTDGLDEATADETLTVAAGASGPLLPQAYGSWLLDRLPQ</sequence>
<name>A0A7W7XHC9_9ACTN</name>
<evidence type="ECO:0000313" key="1">
    <source>
        <dbReference type="EMBL" id="MBB4987421.1"/>
    </source>
</evidence>
<keyword evidence="2" id="KW-1185">Reference proteome</keyword>
<gene>
    <name evidence="1" type="ORF">GGE06_008394</name>
</gene>
<comment type="caution">
    <text evidence="1">The sequence shown here is derived from an EMBL/GenBank/DDBJ whole genome shotgun (WGS) entry which is preliminary data.</text>
</comment>
<accession>A0A7W7XHC9</accession>
<reference evidence="1 2" key="1">
    <citation type="submission" date="2020-08" db="EMBL/GenBank/DDBJ databases">
        <title>Genomic Encyclopedia of Type Strains, Phase III (KMG-III): the genomes of soil and plant-associated and newly described type strains.</title>
        <authorList>
            <person name="Whitman W."/>
        </authorList>
    </citation>
    <scope>NUCLEOTIDE SEQUENCE [LARGE SCALE GENOMIC DNA]</scope>
    <source>
        <strain evidence="1 2">SFB5A</strain>
    </source>
</reference>
<organism evidence="1 2">
    <name type="scientific">Streptomyces nymphaeiformis</name>
    <dbReference type="NCBI Taxonomy" id="2663842"/>
    <lineage>
        <taxon>Bacteria</taxon>
        <taxon>Bacillati</taxon>
        <taxon>Actinomycetota</taxon>
        <taxon>Actinomycetes</taxon>
        <taxon>Kitasatosporales</taxon>
        <taxon>Streptomycetaceae</taxon>
        <taxon>Streptomyces</taxon>
    </lineage>
</organism>